<dbReference type="AlphaFoldDB" id="A0A7J7M3D7"/>
<comment type="caution">
    <text evidence="4">The sequence shown here is derived from an EMBL/GenBank/DDBJ whole genome shotgun (WGS) entry which is preliminary data.</text>
</comment>
<dbReference type="Proteomes" id="UP000541444">
    <property type="component" value="Unassembled WGS sequence"/>
</dbReference>
<accession>A0A7J7M3D7</accession>
<evidence type="ECO:0000256" key="1">
    <source>
        <dbReference type="ARBA" id="ARBA00007692"/>
    </source>
</evidence>
<keyword evidence="2" id="KW-0805">Transcription regulation</keyword>
<dbReference type="Gene3D" id="1.25.70.10">
    <property type="entry name" value="Transcription termination factor 3, mitochondrial"/>
    <property type="match status" value="1"/>
</dbReference>
<comment type="similarity">
    <text evidence="1">Belongs to the mTERF family.</text>
</comment>
<sequence>MHVNELGVKHDSGLFIRAFEVIGGMSKATIETKIELYKSYGWSESETVFAFRKFPGLFSISEQNIRATMSFLVEKVGYKSKMISDGSLRIPGIGIRTPHPFWAIDESEDRFSWLENNCEMISDRVYQLPAIATVVKAALVSDSDVFSPYLMNLSGE</sequence>
<dbReference type="OrthoDB" id="637682at2759"/>
<dbReference type="GO" id="GO:0003676">
    <property type="term" value="F:nucleic acid binding"/>
    <property type="evidence" value="ECO:0007669"/>
    <property type="project" value="InterPro"/>
</dbReference>
<protein>
    <submittedName>
        <fullName evidence="4">Uncharacterized protein</fullName>
    </submittedName>
</protein>
<dbReference type="PANTHER" id="PTHR13068">
    <property type="entry name" value="CGI-12 PROTEIN-RELATED"/>
    <property type="match status" value="1"/>
</dbReference>
<evidence type="ECO:0000256" key="2">
    <source>
        <dbReference type="ARBA" id="ARBA00022472"/>
    </source>
</evidence>
<gene>
    <name evidence="4" type="ORF">GIB67_016905</name>
</gene>
<evidence type="ECO:0000313" key="4">
    <source>
        <dbReference type="EMBL" id="KAF6149367.1"/>
    </source>
</evidence>
<evidence type="ECO:0000256" key="3">
    <source>
        <dbReference type="ARBA" id="ARBA00022946"/>
    </source>
</evidence>
<dbReference type="GO" id="GO:0006353">
    <property type="term" value="P:DNA-templated transcription termination"/>
    <property type="evidence" value="ECO:0007669"/>
    <property type="project" value="UniProtKB-KW"/>
</dbReference>
<dbReference type="InterPro" id="IPR038538">
    <property type="entry name" value="MTERF_sf"/>
</dbReference>
<dbReference type="PANTHER" id="PTHR13068:SF236">
    <property type="entry name" value="OS02G0749800 PROTEIN"/>
    <property type="match status" value="1"/>
</dbReference>
<keyword evidence="3" id="KW-0809">Transit peptide</keyword>
<reference evidence="4 5" key="1">
    <citation type="journal article" date="2020" name="IScience">
        <title>Genome Sequencing of the Endangered Kingdonia uniflora (Circaeasteraceae, Ranunculales) Reveals Potential Mechanisms of Evolutionary Specialization.</title>
        <authorList>
            <person name="Sun Y."/>
            <person name="Deng T."/>
            <person name="Zhang A."/>
            <person name="Moore M.J."/>
            <person name="Landis J.B."/>
            <person name="Lin N."/>
            <person name="Zhang H."/>
            <person name="Zhang X."/>
            <person name="Huang J."/>
            <person name="Zhang X."/>
            <person name="Sun H."/>
            <person name="Wang H."/>
        </authorList>
    </citation>
    <scope>NUCLEOTIDE SEQUENCE [LARGE SCALE GENOMIC DNA]</scope>
    <source>
        <strain evidence="4">TB1705</strain>
        <tissue evidence="4">Leaf</tissue>
    </source>
</reference>
<dbReference type="EMBL" id="JACGCM010001796">
    <property type="protein sequence ID" value="KAF6149367.1"/>
    <property type="molecule type" value="Genomic_DNA"/>
</dbReference>
<dbReference type="Pfam" id="PF02536">
    <property type="entry name" value="mTERF"/>
    <property type="match status" value="1"/>
</dbReference>
<name>A0A7J7M3D7_9MAGN</name>
<dbReference type="InterPro" id="IPR003690">
    <property type="entry name" value="MTERF"/>
</dbReference>
<keyword evidence="2" id="KW-0804">Transcription</keyword>
<organism evidence="4 5">
    <name type="scientific">Kingdonia uniflora</name>
    <dbReference type="NCBI Taxonomy" id="39325"/>
    <lineage>
        <taxon>Eukaryota</taxon>
        <taxon>Viridiplantae</taxon>
        <taxon>Streptophyta</taxon>
        <taxon>Embryophyta</taxon>
        <taxon>Tracheophyta</taxon>
        <taxon>Spermatophyta</taxon>
        <taxon>Magnoliopsida</taxon>
        <taxon>Ranunculales</taxon>
        <taxon>Circaeasteraceae</taxon>
        <taxon>Kingdonia</taxon>
    </lineage>
</organism>
<keyword evidence="5" id="KW-1185">Reference proteome</keyword>
<keyword evidence="2" id="KW-0806">Transcription termination</keyword>
<evidence type="ECO:0000313" key="5">
    <source>
        <dbReference type="Proteomes" id="UP000541444"/>
    </source>
</evidence>
<proteinExistence type="inferred from homology"/>